<gene>
    <name evidence="4" type="ORF">KCG35_00305</name>
</gene>
<dbReference type="InterPro" id="IPR031730">
    <property type="entry name" value="Carbam_trans_C"/>
</dbReference>
<evidence type="ECO:0000313" key="4">
    <source>
        <dbReference type="EMBL" id="MBU2709491.1"/>
    </source>
</evidence>
<dbReference type="RefSeq" id="WP_215817660.1">
    <property type="nucleotide sequence ID" value="NZ_JAGSOY010000001.1"/>
</dbReference>
<proteinExistence type="inferred from homology"/>
<dbReference type="SUPFAM" id="SSF53067">
    <property type="entry name" value="Actin-like ATPase domain"/>
    <property type="match status" value="1"/>
</dbReference>
<dbReference type="PANTHER" id="PTHR34847">
    <property type="entry name" value="NODULATION PROTEIN U"/>
    <property type="match status" value="1"/>
</dbReference>
<dbReference type="Gene3D" id="3.30.420.40">
    <property type="match status" value="2"/>
</dbReference>
<dbReference type="Gene3D" id="3.90.870.20">
    <property type="entry name" value="Carbamoyltransferase, C-terminal domain"/>
    <property type="match status" value="1"/>
</dbReference>
<keyword evidence="5" id="KW-1185">Reference proteome</keyword>
<evidence type="ECO:0000313" key="5">
    <source>
        <dbReference type="Proteomes" id="UP000690515"/>
    </source>
</evidence>
<feature type="domain" description="Carbamoyltransferase C-terminal" evidence="3">
    <location>
        <begin position="403"/>
        <end position="589"/>
    </location>
</feature>
<dbReference type="Proteomes" id="UP000690515">
    <property type="component" value="Unassembled WGS sequence"/>
</dbReference>
<evidence type="ECO:0000259" key="2">
    <source>
        <dbReference type="Pfam" id="PF02543"/>
    </source>
</evidence>
<evidence type="ECO:0000256" key="1">
    <source>
        <dbReference type="ARBA" id="ARBA00006129"/>
    </source>
</evidence>
<name>A0ABS5Z615_9GAMM</name>
<dbReference type="EMBL" id="JAGSOY010000001">
    <property type="protein sequence ID" value="MBU2709491.1"/>
    <property type="molecule type" value="Genomic_DNA"/>
</dbReference>
<accession>A0ABS5Z615</accession>
<feature type="domain" description="Carbamoyltransferase" evidence="2">
    <location>
        <begin position="4"/>
        <end position="346"/>
    </location>
</feature>
<dbReference type="InterPro" id="IPR003696">
    <property type="entry name" value="Carbtransf_dom"/>
</dbReference>
<organism evidence="4 5">
    <name type="scientific">Zooshikella harenae</name>
    <dbReference type="NCBI Taxonomy" id="2827238"/>
    <lineage>
        <taxon>Bacteria</taxon>
        <taxon>Pseudomonadati</taxon>
        <taxon>Pseudomonadota</taxon>
        <taxon>Gammaproteobacteria</taxon>
        <taxon>Oceanospirillales</taxon>
        <taxon>Zooshikellaceae</taxon>
        <taxon>Zooshikella</taxon>
    </lineage>
</organism>
<reference evidence="4 5" key="1">
    <citation type="submission" date="2021-04" db="EMBL/GenBank/DDBJ databases">
        <authorList>
            <person name="Pira H."/>
            <person name="Risdian C."/>
            <person name="Wink J."/>
        </authorList>
    </citation>
    <scope>NUCLEOTIDE SEQUENCE [LARGE SCALE GENOMIC DNA]</scope>
    <source>
        <strain evidence="4 5">WH53</strain>
    </source>
</reference>
<sequence length="608" mass="68949">MTYILGISAYYHDSAAALLKNGRILYALQEERFSRVKHDAGFPVNAIKMCLSSAGILLSDIDCVVFYDKPLLKFERLVESYLAYAPKGWQSFKTSMPIWLKEKLYLKKEIKQQLHSIAEEKFKGKLLFSEHHLSHAASAFYPSPFERSVILCLDGVGEWATSSAWLGEKDKITPLWQINFPHSVGLLYSAFTYFTGFRVNSGEYKLMGLAPYGEAKYSKLIREKIIEIKKDGSYKLNMEYFDYVTGLRMTNDSFSKLFNAEPRKSDQPIRQLDLDIAASIQEVTEDVVLKLAYTVNKEEPTNSICLAGGVALNCVANSALLNNGPFSNIWVQPASGDAGGSLGAALALWHLHFKKERSINDKDSMRGAFLGNSYSVAEITQYLDSVNAVYSLRSEDELFVEVASEINNQNVVGWYQGPMEFGPRALGGRSIIGDPRSPDMQMKMNMKIKFRESFRPFAPAVLEEYTEDYFDFAQISPYMLFTAPVKENHRRKIPDHVKGLELLNIEKSDVPAITHADYSARLQTVNKETNPKFHKLIYSFYQLTGVPMLINTSFNVRGEPPVCSPKDAFECFMATDMDILVLEHVVIYKNKQSKELLARNWKKNYEPD</sequence>
<dbReference type="Pfam" id="PF16861">
    <property type="entry name" value="Carbam_trans_C"/>
    <property type="match status" value="1"/>
</dbReference>
<dbReference type="Pfam" id="PF02543">
    <property type="entry name" value="Carbam_trans_N"/>
    <property type="match status" value="1"/>
</dbReference>
<protein>
    <submittedName>
        <fullName evidence="4">Carbamoyltransferase</fullName>
    </submittedName>
</protein>
<dbReference type="InterPro" id="IPR038152">
    <property type="entry name" value="Carbam_trans_C_sf"/>
</dbReference>
<dbReference type="InterPro" id="IPR051338">
    <property type="entry name" value="NodU/CmcH_Carbamoyltrnsfr"/>
</dbReference>
<dbReference type="PANTHER" id="PTHR34847:SF1">
    <property type="entry name" value="NODULATION PROTEIN U"/>
    <property type="match status" value="1"/>
</dbReference>
<dbReference type="InterPro" id="IPR043129">
    <property type="entry name" value="ATPase_NBD"/>
</dbReference>
<comment type="caution">
    <text evidence="4">The sequence shown here is derived from an EMBL/GenBank/DDBJ whole genome shotgun (WGS) entry which is preliminary data.</text>
</comment>
<comment type="similarity">
    <text evidence="1">Belongs to the NodU/CmcH family.</text>
</comment>
<evidence type="ECO:0000259" key="3">
    <source>
        <dbReference type="Pfam" id="PF16861"/>
    </source>
</evidence>
<dbReference type="CDD" id="cd24098">
    <property type="entry name" value="ASKHA_NBD_TobZ_N"/>
    <property type="match status" value="1"/>
</dbReference>